<dbReference type="CDD" id="cd00067">
    <property type="entry name" value="GAL4"/>
    <property type="match status" value="1"/>
</dbReference>
<evidence type="ECO:0000256" key="6">
    <source>
        <dbReference type="ARBA" id="ARBA00023242"/>
    </source>
</evidence>
<accession>A0AAE0K4C5</accession>
<evidence type="ECO:0000313" key="9">
    <source>
        <dbReference type="EMBL" id="KAK3369816.1"/>
    </source>
</evidence>
<dbReference type="GO" id="GO:0000981">
    <property type="term" value="F:DNA-binding transcription factor activity, RNA polymerase II-specific"/>
    <property type="evidence" value="ECO:0007669"/>
    <property type="project" value="InterPro"/>
</dbReference>
<evidence type="ECO:0000259" key="8">
    <source>
        <dbReference type="PROSITE" id="PS50048"/>
    </source>
</evidence>
<dbReference type="InterPro" id="IPR021858">
    <property type="entry name" value="Fun_TF"/>
</dbReference>
<organism evidence="9 10">
    <name type="scientific">Podospora didyma</name>
    <dbReference type="NCBI Taxonomy" id="330526"/>
    <lineage>
        <taxon>Eukaryota</taxon>
        <taxon>Fungi</taxon>
        <taxon>Dikarya</taxon>
        <taxon>Ascomycota</taxon>
        <taxon>Pezizomycotina</taxon>
        <taxon>Sordariomycetes</taxon>
        <taxon>Sordariomycetidae</taxon>
        <taxon>Sordariales</taxon>
        <taxon>Podosporaceae</taxon>
        <taxon>Podospora</taxon>
    </lineage>
</organism>
<dbReference type="PANTHER" id="PTHR37534">
    <property type="entry name" value="TRANSCRIPTIONAL ACTIVATOR PROTEIN UGA3"/>
    <property type="match status" value="1"/>
</dbReference>
<dbReference type="Proteomes" id="UP001285441">
    <property type="component" value="Unassembled WGS sequence"/>
</dbReference>
<reference evidence="9" key="1">
    <citation type="journal article" date="2023" name="Mol. Phylogenet. Evol.">
        <title>Genome-scale phylogeny and comparative genomics of the fungal order Sordariales.</title>
        <authorList>
            <person name="Hensen N."/>
            <person name="Bonometti L."/>
            <person name="Westerberg I."/>
            <person name="Brannstrom I.O."/>
            <person name="Guillou S."/>
            <person name="Cros-Aarteil S."/>
            <person name="Calhoun S."/>
            <person name="Haridas S."/>
            <person name="Kuo A."/>
            <person name="Mondo S."/>
            <person name="Pangilinan J."/>
            <person name="Riley R."/>
            <person name="LaButti K."/>
            <person name="Andreopoulos B."/>
            <person name="Lipzen A."/>
            <person name="Chen C."/>
            <person name="Yan M."/>
            <person name="Daum C."/>
            <person name="Ng V."/>
            <person name="Clum A."/>
            <person name="Steindorff A."/>
            <person name="Ohm R.A."/>
            <person name="Martin F."/>
            <person name="Silar P."/>
            <person name="Natvig D.O."/>
            <person name="Lalanne C."/>
            <person name="Gautier V."/>
            <person name="Ament-Velasquez S.L."/>
            <person name="Kruys A."/>
            <person name="Hutchinson M.I."/>
            <person name="Powell A.J."/>
            <person name="Barry K."/>
            <person name="Miller A.N."/>
            <person name="Grigoriev I.V."/>
            <person name="Debuchy R."/>
            <person name="Gladieux P."/>
            <person name="Hiltunen Thoren M."/>
            <person name="Johannesson H."/>
        </authorList>
    </citation>
    <scope>NUCLEOTIDE SEQUENCE</scope>
    <source>
        <strain evidence="9">CBS 232.78</strain>
    </source>
</reference>
<evidence type="ECO:0000256" key="3">
    <source>
        <dbReference type="ARBA" id="ARBA00023015"/>
    </source>
</evidence>
<evidence type="ECO:0000256" key="5">
    <source>
        <dbReference type="ARBA" id="ARBA00023163"/>
    </source>
</evidence>
<protein>
    <submittedName>
        <fullName evidence="9">C6 zinc finger domain-containing protein</fullName>
    </submittedName>
</protein>
<dbReference type="GO" id="GO:0000976">
    <property type="term" value="F:transcription cis-regulatory region binding"/>
    <property type="evidence" value="ECO:0007669"/>
    <property type="project" value="TreeGrafter"/>
</dbReference>
<gene>
    <name evidence="9" type="ORF">B0H63DRAFT_564116</name>
</gene>
<comment type="caution">
    <text evidence="9">The sequence shown here is derived from an EMBL/GenBank/DDBJ whole genome shotgun (WGS) entry which is preliminary data.</text>
</comment>
<evidence type="ECO:0000256" key="4">
    <source>
        <dbReference type="ARBA" id="ARBA00023125"/>
    </source>
</evidence>
<dbReference type="GO" id="GO:0005634">
    <property type="term" value="C:nucleus"/>
    <property type="evidence" value="ECO:0007669"/>
    <property type="project" value="UniProtKB-SubCell"/>
</dbReference>
<dbReference type="GO" id="GO:0045944">
    <property type="term" value="P:positive regulation of transcription by RNA polymerase II"/>
    <property type="evidence" value="ECO:0007669"/>
    <property type="project" value="TreeGrafter"/>
</dbReference>
<dbReference type="EMBL" id="JAULSW010000009">
    <property type="protein sequence ID" value="KAK3369816.1"/>
    <property type="molecule type" value="Genomic_DNA"/>
</dbReference>
<dbReference type="AlphaFoldDB" id="A0AAE0K4C5"/>
<keyword evidence="3" id="KW-0805">Transcription regulation</keyword>
<dbReference type="InterPro" id="IPR001138">
    <property type="entry name" value="Zn2Cys6_DnaBD"/>
</dbReference>
<evidence type="ECO:0000256" key="7">
    <source>
        <dbReference type="SAM" id="MobiDB-lite"/>
    </source>
</evidence>
<evidence type="ECO:0000256" key="1">
    <source>
        <dbReference type="ARBA" id="ARBA00004123"/>
    </source>
</evidence>
<evidence type="ECO:0000313" key="10">
    <source>
        <dbReference type="Proteomes" id="UP001285441"/>
    </source>
</evidence>
<keyword evidence="4" id="KW-0238">DNA-binding</keyword>
<feature type="region of interest" description="Disordered" evidence="7">
    <location>
        <begin position="88"/>
        <end position="126"/>
    </location>
</feature>
<reference evidence="9" key="2">
    <citation type="submission" date="2023-06" db="EMBL/GenBank/DDBJ databases">
        <authorList>
            <consortium name="Lawrence Berkeley National Laboratory"/>
            <person name="Haridas S."/>
            <person name="Hensen N."/>
            <person name="Bonometti L."/>
            <person name="Westerberg I."/>
            <person name="Brannstrom I.O."/>
            <person name="Guillou S."/>
            <person name="Cros-Aarteil S."/>
            <person name="Calhoun S."/>
            <person name="Kuo A."/>
            <person name="Mondo S."/>
            <person name="Pangilinan J."/>
            <person name="Riley R."/>
            <person name="LaButti K."/>
            <person name="Andreopoulos B."/>
            <person name="Lipzen A."/>
            <person name="Chen C."/>
            <person name="Yanf M."/>
            <person name="Daum C."/>
            <person name="Ng V."/>
            <person name="Clum A."/>
            <person name="Steindorff A."/>
            <person name="Ohm R."/>
            <person name="Martin F."/>
            <person name="Silar P."/>
            <person name="Natvig D."/>
            <person name="Lalanne C."/>
            <person name="Gautier V."/>
            <person name="Ament-velasquez S.L."/>
            <person name="Kruys A."/>
            <person name="Hutchinson M.I."/>
            <person name="Powell A.J."/>
            <person name="Barry K."/>
            <person name="Miller A.N."/>
            <person name="Grigoriev I.V."/>
            <person name="Debuchy R."/>
            <person name="Gladieux P."/>
            <person name="Thoren M.H."/>
            <person name="Johannesson H."/>
        </authorList>
    </citation>
    <scope>NUCLEOTIDE SEQUENCE</scope>
    <source>
        <strain evidence="9">CBS 232.78</strain>
    </source>
</reference>
<keyword evidence="10" id="KW-1185">Reference proteome</keyword>
<feature type="compositionally biased region" description="Low complexity" evidence="7">
    <location>
        <begin position="109"/>
        <end position="123"/>
    </location>
</feature>
<dbReference type="PANTHER" id="PTHR37534:SF48">
    <property type="entry name" value="FINGER DOMAIN PROTEIN, PUTATIVE-RELATED"/>
    <property type="match status" value="1"/>
</dbReference>
<sequence>MPWLTLVCRLITRSYCQIELHTRLSCRPEFICRMDGEDRKRHCWECRRRCLVCDFTRPGCKRCSASGTACPGYSDVKPPRLRWLQPGKVKSRKVQKFKPGPKSDEKTETNNNSSSTPTESASTGEVAEGVCYPGTTAIPRRFEPRTEICALAQAVGYFNTCIYQDLIPVQGLGPNSAIYTISPSQLEGGIVFPDYVRLSLVCMTLSHRVNRTRSDHDTYEQSGLLAETFYRYRGIIIRSLNEDINVESKRTSDAVLAGIISLLLADAQQGPSPHWRIHLEGVHRLITLRGGIHFLARLESLEALLLCFVSVAVIGNTTSQATDLVMAPWHFSELDFILSQYGSKLFPPQMCPPLLFAEIIRINYLRHMWATIITTRPKIAETITHSHEEDESELRQEAYGILSRIQTFHPAEWVSLKPPSAKHDWMLLGEIYQSAVAIYCISSLQSLSILPLAEPLRSSCAAHAERLHGFLVEALASPRIKRFMLWPLVMLGMSLEAVYSITKVHGFVAEELVELSRHLGSYAPLTAKGMLERFWASGGGVGMSWDECFDQPYVFATQIAVDISRISPPT</sequence>
<dbReference type="GO" id="GO:0008270">
    <property type="term" value="F:zinc ion binding"/>
    <property type="evidence" value="ECO:0007669"/>
    <property type="project" value="InterPro"/>
</dbReference>
<keyword evidence="2" id="KW-0862">Zinc</keyword>
<keyword evidence="5" id="KW-0804">Transcription</keyword>
<comment type="subcellular location">
    <subcellularLocation>
        <location evidence="1">Nucleus</location>
    </subcellularLocation>
</comment>
<evidence type="ECO:0000256" key="2">
    <source>
        <dbReference type="ARBA" id="ARBA00022833"/>
    </source>
</evidence>
<dbReference type="PROSITE" id="PS50048">
    <property type="entry name" value="ZN2_CY6_FUNGAL_2"/>
    <property type="match status" value="1"/>
</dbReference>
<dbReference type="Pfam" id="PF11951">
    <property type="entry name" value="Fungal_trans_2"/>
    <property type="match status" value="1"/>
</dbReference>
<proteinExistence type="predicted"/>
<feature type="domain" description="Zn(2)-C6 fungal-type" evidence="8">
    <location>
        <begin position="42"/>
        <end position="70"/>
    </location>
</feature>
<name>A0AAE0K4C5_9PEZI</name>
<keyword evidence="6" id="KW-0539">Nucleus</keyword>